<dbReference type="Pfam" id="PF13086">
    <property type="entry name" value="AAA_11"/>
    <property type="match status" value="1"/>
</dbReference>
<dbReference type="Pfam" id="PF25396">
    <property type="entry name" value="ZNFX1"/>
    <property type="match status" value="1"/>
</dbReference>
<keyword evidence="6" id="KW-0391">Immunity</keyword>
<dbReference type="RefSeq" id="XP_003729730.2">
    <property type="nucleotide sequence ID" value="XM_003729682.3"/>
</dbReference>
<dbReference type="GO" id="GO:0005737">
    <property type="term" value="C:cytoplasm"/>
    <property type="evidence" value="ECO:0007669"/>
    <property type="project" value="UniProtKB-SubCell"/>
</dbReference>
<evidence type="ECO:0000259" key="9">
    <source>
        <dbReference type="PROSITE" id="PS51981"/>
    </source>
</evidence>
<dbReference type="InterPro" id="IPR041677">
    <property type="entry name" value="DNA2/NAM7_AAA_11"/>
</dbReference>
<dbReference type="GO" id="GO:0031048">
    <property type="term" value="P:regulatory ncRNA-mediated heterochromatin formation"/>
    <property type="evidence" value="ECO:0000318"/>
    <property type="project" value="GO_Central"/>
</dbReference>
<keyword evidence="4" id="KW-0863">Zinc-finger</keyword>
<evidence type="ECO:0000256" key="1">
    <source>
        <dbReference type="ARBA" id="ARBA00004496"/>
    </source>
</evidence>
<dbReference type="PROSITE" id="PS51981">
    <property type="entry name" value="ZF_RZ"/>
    <property type="match status" value="1"/>
</dbReference>
<dbReference type="GO" id="GO:0002376">
    <property type="term" value="P:immune system process"/>
    <property type="evidence" value="ECO:0007669"/>
    <property type="project" value="UniProtKB-KW"/>
</dbReference>
<dbReference type="GO" id="GO:0004386">
    <property type="term" value="F:helicase activity"/>
    <property type="evidence" value="ECO:0007669"/>
    <property type="project" value="InterPro"/>
</dbReference>
<dbReference type="Pfam" id="PF20173">
    <property type="entry name" value="ZnF_RZ-type"/>
    <property type="match status" value="1"/>
</dbReference>
<feature type="coiled-coil region" evidence="7">
    <location>
        <begin position="1341"/>
        <end position="1375"/>
    </location>
</feature>
<dbReference type="OrthoDB" id="2423195at2759"/>
<keyword evidence="7" id="KW-0175">Coiled coil</keyword>
<dbReference type="Gene3D" id="3.40.50.300">
    <property type="entry name" value="P-loop containing nucleotide triphosphate hydrolases"/>
    <property type="match status" value="2"/>
</dbReference>
<evidence type="ECO:0000256" key="8">
    <source>
        <dbReference type="SAM" id="MobiDB-lite"/>
    </source>
</evidence>
<dbReference type="CDD" id="cd06008">
    <property type="entry name" value="NF-X1-zinc-finger"/>
    <property type="match status" value="1"/>
</dbReference>
<dbReference type="KEGG" id="spu:100889310"/>
<dbReference type="PANTHER" id="PTHR10887">
    <property type="entry name" value="DNA2/NAM7 HELICASE FAMILY"/>
    <property type="match status" value="1"/>
</dbReference>
<evidence type="ECO:0000256" key="7">
    <source>
        <dbReference type="SAM" id="Coils"/>
    </source>
</evidence>
<evidence type="ECO:0000256" key="5">
    <source>
        <dbReference type="ARBA" id="ARBA00022833"/>
    </source>
</evidence>
<organism evidence="10 11">
    <name type="scientific">Strongylocentrotus purpuratus</name>
    <name type="common">Purple sea urchin</name>
    <dbReference type="NCBI Taxonomy" id="7668"/>
    <lineage>
        <taxon>Eukaryota</taxon>
        <taxon>Metazoa</taxon>
        <taxon>Echinodermata</taxon>
        <taxon>Eleutherozoa</taxon>
        <taxon>Echinozoa</taxon>
        <taxon>Echinoidea</taxon>
        <taxon>Euechinoidea</taxon>
        <taxon>Echinacea</taxon>
        <taxon>Camarodonta</taxon>
        <taxon>Echinidea</taxon>
        <taxon>Strongylocentrotidae</taxon>
        <taxon>Strongylocentrotus</taxon>
    </lineage>
</organism>
<keyword evidence="11" id="KW-1185">Reference proteome</keyword>
<evidence type="ECO:0000313" key="11">
    <source>
        <dbReference type="Proteomes" id="UP000007110"/>
    </source>
</evidence>
<comment type="subcellular location">
    <subcellularLocation>
        <location evidence="1">Cytoplasm</location>
    </subcellularLocation>
</comment>
<evidence type="ECO:0000256" key="4">
    <source>
        <dbReference type="ARBA" id="ARBA00022771"/>
    </source>
</evidence>
<feature type="domain" description="RZ-type" evidence="9">
    <location>
        <begin position="1552"/>
        <end position="1623"/>
    </location>
</feature>
<keyword evidence="2" id="KW-0963">Cytoplasm</keyword>
<dbReference type="GO" id="GO:0031380">
    <property type="term" value="C:nuclear RNA-directed RNA polymerase complex"/>
    <property type="evidence" value="ECO:0000318"/>
    <property type="project" value="GO_Central"/>
</dbReference>
<feature type="region of interest" description="Disordered" evidence="8">
    <location>
        <begin position="494"/>
        <end position="518"/>
    </location>
</feature>
<dbReference type="Proteomes" id="UP000007110">
    <property type="component" value="Unassembled WGS sequence"/>
</dbReference>
<feature type="compositionally biased region" description="Basic and acidic residues" evidence="8">
    <location>
        <begin position="506"/>
        <end position="518"/>
    </location>
</feature>
<keyword evidence="3" id="KW-0479">Metal-binding</keyword>
<reference evidence="10" key="2">
    <citation type="submission" date="2021-01" db="UniProtKB">
        <authorList>
            <consortium name="EnsemblMetazoa"/>
        </authorList>
    </citation>
    <scope>IDENTIFICATION</scope>
</reference>
<dbReference type="InterPro" id="IPR027417">
    <property type="entry name" value="P-loop_NTPase"/>
</dbReference>
<dbReference type="InterPro" id="IPR046439">
    <property type="entry name" value="ZF_RZ_dom"/>
</dbReference>
<keyword evidence="5" id="KW-0862">Zinc</keyword>
<evidence type="ECO:0000256" key="6">
    <source>
        <dbReference type="ARBA" id="ARBA00022859"/>
    </source>
</evidence>
<name>A0A7M7GMH6_STRPU</name>
<dbReference type="GeneID" id="100889310"/>
<evidence type="ECO:0000256" key="3">
    <source>
        <dbReference type="ARBA" id="ARBA00022723"/>
    </source>
</evidence>
<evidence type="ECO:0000256" key="2">
    <source>
        <dbReference type="ARBA" id="ARBA00022490"/>
    </source>
</evidence>
<dbReference type="GO" id="GO:0008270">
    <property type="term" value="F:zinc ion binding"/>
    <property type="evidence" value="ECO:0007669"/>
    <property type="project" value="UniProtKB-KW"/>
</dbReference>
<dbReference type="GO" id="GO:0003723">
    <property type="term" value="F:RNA binding"/>
    <property type="evidence" value="ECO:0000318"/>
    <property type="project" value="GO_Central"/>
</dbReference>
<protein>
    <recommendedName>
        <fullName evidence="9">RZ-type domain-containing protein</fullName>
    </recommendedName>
</protein>
<proteinExistence type="predicted"/>
<accession>A0A7M7GMH6</accession>
<dbReference type="InParanoid" id="A0A7M7GMH6"/>
<dbReference type="InterPro" id="IPR045055">
    <property type="entry name" value="DNA2/NAM7-like"/>
</dbReference>
<evidence type="ECO:0000313" key="10">
    <source>
        <dbReference type="EnsemblMetazoa" id="XP_003729730"/>
    </source>
</evidence>
<dbReference type="EnsemblMetazoa" id="XM_003729682">
    <property type="protein sequence ID" value="XP_003729730"/>
    <property type="gene ID" value="LOC100889310"/>
</dbReference>
<sequence>MSVLAKAFREKGDGVQEIAEAVISQSRFLKLHVTQHIMRIRINAEAETSEKLLQQTNEVTVVLQQILQCMTRKQASEILTPLVLIGDVHRDMESKEIPVPDSAKEALQVCFKKQKDLAESASAKGVPKNAAKKGRSKDAPLTEFPCSGEIKDESPPELVSAPAEKCKFETTESYIKTQFQLLREIIAEPIRQSVSKYHRLRAKNKKLTEGHLNELPVYQYVNVKSIISSKKGDVGLVYRMQFDAQNFKPDHWESNTHLAEGSLLCLSFDQFNTLIYGIVHERQSSALRKGFVDLRFPRADDVAVLLTTHNFLMIDCKRTTEGVLDVLSTLTHVTEVTMPFRQHLIDMNSSGEEAIFCREEQECSYDLSSLVSDDAQHKAGKALAINVPLTDFKRWPSEDSVILDADQLRAVKSALTQELTVISGGPGTGKTYIGQAIVKVLLQNRHKWGVNLADRALGRTDIDSGPILILAPDTVSLDHFLKGIDDKGIVRIDQQNGGKKGASATRSEHGGSDPEGAQKRLSNIQANIVSSRRSIISVESLKQVMDASHADVISQKGGIAAWIMPDSNQKALKRANVGLGPQEVGDGWVEDPFHMDYDPSKKDTSDGSGLSQKDLISRIRQTDRMKKEQEEAVKDPWTLKNDQRWRLYRFWLRDFWNTATRRIRLISKELEDTVQRERVISEKSEYMAYQNASVLGVTSSSAIGHHRILRYVQPRIMIVVQAAEVMESVLISSLSQNCRQLIMIGYDKAILEQNSAVSALARTGDVELSSFLRLIERKYAVTRLTRQHRMAPAISRFIKFDNTDLEDLLDVTRHDEVQGIPRRVYFMNHGLPRFNASSHELEFLSTLCLYLLKQGHLGSEITILSNSVGQRDRFKKINGLSKISVELLNDFLGENDIILLAAFQMEDSVGSLKPQDRLMKALSMAKKGFYAVGNFDSLGKQCDQVLHVLEEAKRLEALGSELPLTCRYHENQHDVATKAKDIRKRIDTGGCGLQCTARLRCGHSCKLPCHVHDNKQLGDYRCEQQCRKPICPAGHKCTKKCFEKCDKKCNNTSERTLQCGHKQVADCSLAVGKIKCRSPCEKKLICDHPCRNACGEPCATQCLEMVKREWPCNHAVEVGCSDTEDTCPYPCQEELKCGHRCGGTCGSCMRGRLHIICEEPCGRILVCGHQCKSRCSTACPPCTENCQNKCKHSRCTDPCGETCIPCQEHCEWQCPHQVCRRACCQPCDREPCKQPCKKELQCGHECIGLCGEPCPKKCRVCHMQEVTELFFGNEDEPDARFVELEDCRHVIEVQGLDKWMMPSSAETDSETVKLKGCPKCSTPIRKNLRYGNVIKRTLADIEAVKKQMMGSKDEIKEKKRLLKKKIGKLEKIEINGLSEDIIRNFRENINDCHHLQTLVSRLNRCNFIQEVINMQSQVAGLRQVLEGSVFGTKTHKSYQDILEYRCEPLADRLGRMKEALSTGDLGRFAEQQMNDTLAEVVRLILECDAADLLVNNLAWWDKNTSHQSLLIEFESLLSDQKPLTPDQEIEVKGVLRRINEALGNSQDTVLAISDRERLQVVHAVGLSQGHWFKCKEGHVYAIGECGGAMEHARCPECGSVIGGQRHRLTDENQLAGEMDRAKNAAWSREGQQ</sequence>
<reference evidence="11" key="1">
    <citation type="submission" date="2015-02" db="EMBL/GenBank/DDBJ databases">
        <title>Genome sequencing for Strongylocentrotus purpuratus.</title>
        <authorList>
            <person name="Murali S."/>
            <person name="Liu Y."/>
            <person name="Vee V."/>
            <person name="English A."/>
            <person name="Wang M."/>
            <person name="Skinner E."/>
            <person name="Han Y."/>
            <person name="Muzny D.M."/>
            <person name="Worley K.C."/>
            <person name="Gibbs R.A."/>
        </authorList>
    </citation>
    <scope>NUCLEOTIDE SEQUENCE</scope>
</reference>
<dbReference type="PANTHER" id="PTHR10887:SF341">
    <property type="entry name" value="NFX1-TYPE ZINC FINGER-CONTAINING PROTEIN 1"/>
    <property type="match status" value="1"/>
</dbReference>
<feature type="region of interest" description="Disordered" evidence="8">
    <location>
        <begin position="122"/>
        <end position="147"/>
    </location>
</feature>
<dbReference type="SUPFAM" id="SSF52540">
    <property type="entry name" value="P-loop containing nucleoside triphosphate hydrolases"/>
    <property type="match status" value="1"/>
</dbReference>
<dbReference type="InterPro" id="IPR057373">
    <property type="entry name" value="ZNFX1"/>
</dbReference>
<dbReference type="OMA" id="HIMRIRI"/>